<feature type="domain" description="EamA" evidence="3">
    <location>
        <begin position="181"/>
        <end position="319"/>
    </location>
</feature>
<dbReference type="GO" id="GO:0016020">
    <property type="term" value="C:membrane"/>
    <property type="evidence" value="ECO:0007669"/>
    <property type="project" value="InterPro"/>
</dbReference>
<feature type="transmembrane region" description="Helical" evidence="2">
    <location>
        <begin position="302"/>
        <end position="319"/>
    </location>
</feature>
<feature type="transmembrane region" description="Helical" evidence="2">
    <location>
        <begin position="153"/>
        <end position="170"/>
    </location>
</feature>
<comment type="similarity">
    <text evidence="1">Belongs to the EamA transporter family.</text>
</comment>
<evidence type="ECO:0000256" key="2">
    <source>
        <dbReference type="SAM" id="Phobius"/>
    </source>
</evidence>
<dbReference type="SUPFAM" id="SSF103481">
    <property type="entry name" value="Multidrug resistance efflux transporter EmrE"/>
    <property type="match status" value="2"/>
</dbReference>
<feature type="domain" description="EamA" evidence="3">
    <location>
        <begin position="31"/>
        <end position="167"/>
    </location>
</feature>
<name>A0A1G6CIV7_EUBOX</name>
<evidence type="ECO:0000256" key="1">
    <source>
        <dbReference type="ARBA" id="ARBA00007362"/>
    </source>
</evidence>
<proteinExistence type="inferred from homology"/>
<dbReference type="AlphaFoldDB" id="A0A1G6CIV7"/>
<reference evidence="4 5" key="1">
    <citation type="submission" date="2016-10" db="EMBL/GenBank/DDBJ databases">
        <authorList>
            <person name="de Groot N.N."/>
        </authorList>
    </citation>
    <scope>NUCLEOTIDE SEQUENCE [LARGE SCALE GENOMIC DNA]</scope>
    <source>
        <strain evidence="4 5">DSM 3217</strain>
    </source>
</reference>
<feature type="transmembrane region" description="Helical" evidence="2">
    <location>
        <begin position="176"/>
        <end position="196"/>
    </location>
</feature>
<dbReference type="Proteomes" id="UP000199228">
    <property type="component" value="Unassembled WGS sequence"/>
</dbReference>
<gene>
    <name evidence="4" type="ORF">SAMN02910417_02434</name>
</gene>
<feature type="transmembrane region" description="Helical" evidence="2">
    <location>
        <begin position="62"/>
        <end position="83"/>
    </location>
</feature>
<dbReference type="PANTHER" id="PTHR22911">
    <property type="entry name" value="ACYL-MALONYL CONDENSING ENZYME-RELATED"/>
    <property type="match status" value="1"/>
</dbReference>
<feature type="transmembrane region" description="Helical" evidence="2">
    <location>
        <begin position="95"/>
        <end position="116"/>
    </location>
</feature>
<feature type="transmembrane region" description="Helical" evidence="2">
    <location>
        <begin position="208"/>
        <end position="231"/>
    </location>
</feature>
<dbReference type="OrthoDB" id="9810818at2"/>
<keyword evidence="2" id="KW-1133">Transmembrane helix</keyword>
<sequence length="334" mass="36262">MVCFLLTIFFLSSIVKQKKIKGMVSKNMKKFAIFMPLLAGICWGLTGLFVRNLGDHGLSNVSILGGRTVFAVLILLIGILIYNKERLKIRHLKDLVFIILAGFVGSFALNVCYNYTISVMTMSLAAILLCLAPIFTLILAAIFFREKITTKKVLCMVFAIFGCVLASGIVGDNSSVNVTLLGVFIGLLSAFFYGVYSICSKVVTNDGYTSLTITFYSQVVILIACIPFTNWNSVLHYMASDPFPHSAILIIHALLSSAVPYLLLVSSFHHMDTGLATIIASGAEPVTAAVLGMFFYQEIPTVIIGIGLVITIVALCILLKPDAPPKEEPSQVPS</sequence>
<keyword evidence="2" id="KW-0472">Membrane</keyword>
<accession>A0A1G6CIV7</accession>
<dbReference type="Pfam" id="PF00892">
    <property type="entry name" value="EamA"/>
    <property type="match status" value="2"/>
</dbReference>
<dbReference type="InterPro" id="IPR000620">
    <property type="entry name" value="EamA_dom"/>
</dbReference>
<dbReference type="InterPro" id="IPR037185">
    <property type="entry name" value="EmrE-like"/>
</dbReference>
<protein>
    <submittedName>
        <fullName evidence="4">Threonine/homoserine efflux transporter RhtA</fullName>
    </submittedName>
</protein>
<feature type="transmembrane region" description="Helical" evidence="2">
    <location>
        <begin position="243"/>
        <end position="263"/>
    </location>
</feature>
<dbReference type="EMBL" id="FMXR01000020">
    <property type="protein sequence ID" value="SDB32799.1"/>
    <property type="molecule type" value="Genomic_DNA"/>
</dbReference>
<keyword evidence="2" id="KW-0812">Transmembrane</keyword>
<evidence type="ECO:0000259" key="3">
    <source>
        <dbReference type="Pfam" id="PF00892"/>
    </source>
</evidence>
<evidence type="ECO:0000313" key="5">
    <source>
        <dbReference type="Proteomes" id="UP000199228"/>
    </source>
</evidence>
<dbReference type="PANTHER" id="PTHR22911:SF79">
    <property type="entry name" value="MOBA-LIKE NTP TRANSFERASE DOMAIN-CONTAINING PROTEIN"/>
    <property type="match status" value="1"/>
</dbReference>
<keyword evidence="5" id="KW-1185">Reference proteome</keyword>
<feature type="transmembrane region" description="Helical" evidence="2">
    <location>
        <begin position="122"/>
        <end position="144"/>
    </location>
</feature>
<feature type="transmembrane region" description="Helical" evidence="2">
    <location>
        <begin position="275"/>
        <end position="296"/>
    </location>
</feature>
<evidence type="ECO:0000313" key="4">
    <source>
        <dbReference type="EMBL" id="SDB32799.1"/>
    </source>
</evidence>
<organism evidence="4 5">
    <name type="scientific">Eubacterium oxidoreducens</name>
    <dbReference type="NCBI Taxonomy" id="1732"/>
    <lineage>
        <taxon>Bacteria</taxon>
        <taxon>Bacillati</taxon>
        <taxon>Bacillota</taxon>
        <taxon>Clostridia</taxon>
        <taxon>Eubacteriales</taxon>
        <taxon>Eubacteriaceae</taxon>
        <taxon>Eubacterium</taxon>
    </lineage>
</organism>
<feature type="transmembrane region" description="Helical" evidence="2">
    <location>
        <begin position="31"/>
        <end position="50"/>
    </location>
</feature>